<organism evidence="8 9">
    <name type="scientific">Porites lobata</name>
    <dbReference type="NCBI Taxonomy" id="104759"/>
    <lineage>
        <taxon>Eukaryota</taxon>
        <taxon>Metazoa</taxon>
        <taxon>Cnidaria</taxon>
        <taxon>Anthozoa</taxon>
        <taxon>Hexacorallia</taxon>
        <taxon>Scleractinia</taxon>
        <taxon>Fungiina</taxon>
        <taxon>Poritidae</taxon>
        <taxon>Porites</taxon>
    </lineage>
</organism>
<reference evidence="8 9" key="1">
    <citation type="submission" date="2022-05" db="EMBL/GenBank/DDBJ databases">
        <authorList>
            <consortium name="Genoscope - CEA"/>
            <person name="William W."/>
        </authorList>
    </citation>
    <scope>NUCLEOTIDE SEQUENCE [LARGE SCALE GENOMIC DNA]</scope>
</reference>
<keyword evidence="3" id="KW-1015">Disulfide bond</keyword>
<feature type="domain" description="Ig-like" evidence="6">
    <location>
        <begin position="1041"/>
        <end position="1126"/>
    </location>
</feature>
<evidence type="ECO:0000256" key="5">
    <source>
        <dbReference type="SAM" id="MobiDB-lite"/>
    </source>
</evidence>
<dbReference type="SUPFAM" id="SSF56496">
    <property type="entry name" value="Fibrinogen C-terminal domain-like"/>
    <property type="match status" value="2"/>
</dbReference>
<feature type="compositionally biased region" description="Basic and acidic residues" evidence="5">
    <location>
        <begin position="737"/>
        <end position="749"/>
    </location>
</feature>
<feature type="compositionally biased region" description="Polar residues" evidence="5">
    <location>
        <begin position="860"/>
        <end position="869"/>
    </location>
</feature>
<evidence type="ECO:0000313" key="8">
    <source>
        <dbReference type="EMBL" id="CAH3175541.1"/>
    </source>
</evidence>
<feature type="compositionally biased region" description="Low complexity" evidence="5">
    <location>
        <begin position="155"/>
        <end position="186"/>
    </location>
</feature>
<feature type="domain" description="Ig-like" evidence="6">
    <location>
        <begin position="393"/>
        <end position="478"/>
    </location>
</feature>
<dbReference type="SMART" id="SM00408">
    <property type="entry name" value="IGc2"/>
    <property type="match status" value="6"/>
</dbReference>
<dbReference type="Proteomes" id="UP001159405">
    <property type="component" value="Unassembled WGS sequence"/>
</dbReference>
<dbReference type="InterPro" id="IPR008160">
    <property type="entry name" value="Collagen"/>
</dbReference>
<feature type="compositionally biased region" description="Low complexity" evidence="5">
    <location>
        <begin position="803"/>
        <end position="815"/>
    </location>
</feature>
<dbReference type="InterPro" id="IPR007110">
    <property type="entry name" value="Ig-like_dom"/>
</dbReference>
<dbReference type="Pfam" id="PF07679">
    <property type="entry name" value="I-set"/>
    <property type="match status" value="3"/>
</dbReference>
<accession>A0ABN8R887</accession>
<dbReference type="PANTHER" id="PTHR12231">
    <property type="entry name" value="CTX-RELATED TYPE I TRANSMEMBRANE PROTEIN"/>
    <property type="match status" value="1"/>
</dbReference>
<comment type="caution">
    <text evidence="8">The sequence shown here is derived from an EMBL/GenBank/DDBJ whole genome shotgun (WGS) entry which is preliminary data.</text>
</comment>
<sequence>MKQVGSKEGHLTAVTAIDSLCCKSALLLSIACCIALIHVELRIQEHDRLFPHSVTRSGQMKTEIFRVQQKNRRWRITESGHLDLGQKTKGQESSSRQRRASSDDSQPKPVKTASDVKLLIEKELRLLQNQICAKDEKLCLPGPKGNTGRRGRRGPQGIPGPRGRTGPPGSPGKHGPVGPKGPIGKNGVRGMQGPPGPPGPRGPPGVKGAPGQSISTPSLLQRPVETTVNESQTAILKCTAVGNPPPKVTWFKVNSSLPVGRHVVESSGALILQDVRPGDEGQYTCKAENLLGTINASTRLTVQFGPQILLSSNRLMAEHNQNVTIDCTATGQPKPKITWSKLRGTLPKERNKVMNNPLTIYQVTRNDGGIYTCKAHNILGSAADMVQLMVFSPLQFKVRPPQELTPIVGSTVRLPCVAESDLRLTVNWTKDGSILPVGSKILQDNTLVLDSIKKSDQGSYKCRASNSLTTIETKVKISSPVSVASCSEIRKNVSSVSGNYVIDPDGEGGLAPFTVYCDMTAKNGVGVTVISHDSESRTYVKGYEAKGSYSRDIRYTGASLSQLASLTRVSSNCEQFIKYECTGSSLLENGAFYGWWVSRDSAKMTYWGGASGNAKCACGMTNSCAHASYGCNCDNESYRWQEDSDSLIMRQRNVEEKHKTGSKIFESLSCKSGLLLSIACCIALIHVELRIQEHHQLISHSVALCGQMETQILRVQQKNGRWKITESGPSDLGQEAEGQKTKSRERRASPSDSQAKPVKTASDVKQLIKEELRLLQNQICTKDEKLCRPGPKGNTGRRGRRGPQGIPGPRGRTGPAGPPGKHGPVGPQGPIGKDGVRGMQGPAGPPGPRGPPGKKGAPGQSISAPSLLQQPVETTVNESQTAILKCTAVGNPPPKVTWSKVNSSLPVGRHVVESSGALIIQDVRAGDEGQYTCKAENLLGSINATAKLTVQFPPTIVLSSHRLMVEEKQNVTIACTATGQPKPKITWSKSVNKLPKDRNKVVNGALTIYHAVKEDGGTYICKADNILSSATDTAQLIVFSPLRFKVKPPKEVTPAIGYPVHLPCMAESDLRPVISWSKDGSTLPVGSRVLKNNTLVLNNIKKSHRGSYTCRATTALKTIETEVKINSPVRATSCSVIKKNVGSVSGNYVIDPDGEGGLAPFPVYCDMTTKHGIGVTVISHDSESRTSVKGYESPGTYLRDVRYAKVSLSQLASLTRVSSHCEQFIKYECCGSLLHHKNNKFGWWVSRDSTKMTYWGGASDNGKCACGMTNSCAYPSYGCNCDKNDYVWREDSGLLTDKTKLPVIQLRFGDTGDGPEQGYHTLGKLKCSGTV</sequence>
<name>A0ABN8R887_9CNID</name>
<evidence type="ECO:0000256" key="2">
    <source>
        <dbReference type="ARBA" id="ARBA00022737"/>
    </source>
</evidence>
<keyword evidence="4" id="KW-0393">Immunoglobulin domain</keyword>
<dbReference type="PROSITE" id="PS50835">
    <property type="entry name" value="IG_LIKE"/>
    <property type="match status" value="6"/>
</dbReference>
<feature type="domain" description="Fibrinogen C-terminal" evidence="7">
    <location>
        <begin position="477"/>
        <end position="532"/>
    </location>
</feature>
<evidence type="ECO:0000256" key="3">
    <source>
        <dbReference type="ARBA" id="ARBA00023157"/>
    </source>
</evidence>
<feature type="region of interest" description="Disordered" evidence="5">
    <location>
        <begin position="76"/>
        <end position="114"/>
    </location>
</feature>
<dbReference type="SUPFAM" id="SSF48726">
    <property type="entry name" value="Immunoglobulin"/>
    <property type="match status" value="6"/>
</dbReference>
<dbReference type="InterPro" id="IPR036056">
    <property type="entry name" value="Fibrinogen-like_C"/>
</dbReference>
<proteinExistence type="predicted"/>
<feature type="domain" description="Ig-like" evidence="6">
    <location>
        <begin position="306"/>
        <end position="392"/>
    </location>
</feature>
<feature type="compositionally biased region" description="Pro residues" evidence="5">
    <location>
        <begin position="194"/>
        <end position="203"/>
    </location>
</feature>
<keyword evidence="9" id="KW-1185">Reference proteome</keyword>
<dbReference type="EMBL" id="CALNXK010000201">
    <property type="protein sequence ID" value="CAH3175541.1"/>
    <property type="molecule type" value="Genomic_DNA"/>
</dbReference>
<dbReference type="Pfam" id="PF01391">
    <property type="entry name" value="Collagen"/>
    <property type="match status" value="2"/>
</dbReference>
<feature type="region of interest" description="Disordered" evidence="5">
    <location>
        <begin position="723"/>
        <end position="762"/>
    </location>
</feature>
<dbReference type="Pfam" id="PF13927">
    <property type="entry name" value="Ig_3"/>
    <property type="match status" value="3"/>
</dbReference>
<evidence type="ECO:0000259" key="7">
    <source>
        <dbReference type="PROSITE" id="PS51406"/>
    </source>
</evidence>
<dbReference type="InterPro" id="IPR013098">
    <property type="entry name" value="Ig_I-set"/>
</dbReference>
<dbReference type="InterPro" id="IPR003598">
    <property type="entry name" value="Ig_sub2"/>
</dbReference>
<feature type="region of interest" description="Disordered" evidence="5">
    <location>
        <begin position="137"/>
        <end position="218"/>
    </location>
</feature>
<dbReference type="InterPro" id="IPR002181">
    <property type="entry name" value="Fibrinogen_a/b/g_C_dom"/>
</dbReference>
<keyword evidence="2" id="KW-0677">Repeat</keyword>
<feature type="domain" description="Fibrinogen C-terminal" evidence="7">
    <location>
        <begin position="1125"/>
        <end position="1180"/>
    </location>
</feature>
<protein>
    <submittedName>
        <fullName evidence="8">Uncharacterized protein</fullName>
    </submittedName>
</protein>
<dbReference type="Gene3D" id="2.60.40.10">
    <property type="entry name" value="Immunoglobulins"/>
    <property type="match status" value="6"/>
</dbReference>
<evidence type="ECO:0000259" key="6">
    <source>
        <dbReference type="PROSITE" id="PS50835"/>
    </source>
</evidence>
<feature type="compositionally biased region" description="Basic and acidic residues" evidence="5">
    <location>
        <begin position="76"/>
        <end position="90"/>
    </location>
</feature>
<feature type="domain" description="Ig-like" evidence="6">
    <location>
        <begin position="217"/>
        <end position="301"/>
    </location>
</feature>
<evidence type="ECO:0000256" key="4">
    <source>
        <dbReference type="ARBA" id="ARBA00023319"/>
    </source>
</evidence>
<dbReference type="Gene3D" id="2.60.120.1000">
    <property type="match status" value="2"/>
</dbReference>
<dbReference type="PROSITE" id="PS51406">
    <property type="entry name" value="FIBRINOGEN_C_2"/>
    <property type="match status" value="2"/>
</dbReference>
<feature type="region of interest" description="Disordered" evidence="5">
    <location>
        <begin position="784"/>
        <end position="869"/>
    </location>
</feature>
<feature type="domain" description="Ig-like" evidence="6">
    <location>
        <begin position="865"/>
        <end position="949"/>
    </location>
</feature>
<dbReference type="InterPro" id="IPR051170">
    <property type="entry name" value="Neural/epithelial_adhesion"/>
</dbReference>
<dbReference type="InterPro" id="IPR003599">
    <property type="entry name" value="Ig_sub"/>
</dbReference>
<gene>
    <name evidence="8" type="ORF">PLOB_00017025</name>
</gene>
<dbReference type="InterPro" id="IPR036179">
    <property type="entry name" value="Ig-like_dom_sf"/>
</dbReference>
<feature type="domain" description="Ig-like" evidence="6">
    <location>
        <begin position="954"/>
        <end position="1037"/>
    </location>
</feature>
<evidence type="ECO:0000313" key="9">
    <source>
        <dbReference type="Proteomes" id="UP001159405"/>
    </source>
</evidence>
<dbReference type="PANTHER" id="PTHR12231:SF253">
    <property type="entry name" value="DPR-INTERACTING PROTEIN ETA, ISOFORM B-RELATED"/>
    <property type="match status" value="1"/>
</dbReference>
<keyword evidence="1" id="KW-0732">Signal</keyword>
<dbReference type="NCBIfam" id="NF040941">
    <property type="entry name" value="GGGWT_bact"/>
    <property type="match status" value="2"/>
</dbReference>
<dbReference type="SMART" id="SM00409">
    <property type="entry name" value="IG"/>
    <property type="match status" value="6"/>
</dbReference>
<evidence type="ECO:0000256" key="1">
    <source>
        <dbReference type="ARBA" id="ARBA00022729"/>
    </source>
</evidence>
<dbReference type="InterPro" id="IPR013783">
    <property type="entry name" value="Ig-like_fold"/>
</dbReference>